<evidence type="ECO:0000313" key="1">
    <source>
        <dbReference type="EMBL" id="JAS55370.1"/>
    </source>
</evidence>
<feature type="non-terminal residue" evidence="1">
    <location>
        <position position="1"/>
    </location>
</feature>
<accession>A0A1B6FYW6</accession>
<organism evidence="1">
    <name type="scientific">Cuerna arida</name>
    <dbReference type="NCBI Taxonomy" id="1464854"/>
    <lineage>
        <taxon>Eukaryota</taxon>
        <taxon>Metazoa</taxon>
        <taxon>Ecdysozoa</taxon>
        <taxon>Arthropoda</taxon>
        <taxon>Hexapoda</taxon>
        <taxon>Insecta</taxon>
        <taxon>Pterygota</taxon>
        <taxon>Neoptera</taxon>
        <taxon>Paraneoptera</taxon>
        <taxon>Hemiptera</taxon>
        <taxon>Auchenorrhyncha</taxon>
        <taxon>Membracoidea</taxon>
        <taxon>Cicadellidae</taxon>
        <taxon>Cicadellinae</taxon>
        <taxon>Proconiini</taxon>
        <taxon>Cuerna</taxon>
    </lineage>
</organism>
<reference evidence="1" key="1">
    <citation type="submission" date="2015-11" db="EMBL/GenBank/DDBJ databases">
        <title>De novo transcriptome assembly of four potential Pierce s Disease insect vectors from Arizona vineyards.</title>
        <authorList>
            <person name="Tassone E.E."/>
        </authorList>
    </citation>
    <scope>NUCLEOTIDE SEQUENCE</scope>
</reference>
<gene>
    <name evidence="1" type="ORF">g.1576</name>
</gene>
<sequence length="115" mass="12945">TVVPSSSQCGKSPYSIFSPLFLVRPKKDVIDKKEKTLPIISENINEENVSVLIPMLKETITLMVSAINCYHGKSVLMETDPSTDNSFKIKITAEISPQELYVKVMEKLQFGTYEM</sequence>
<proteinExistence type="predicted"/>
<protein>
    <submittedName>
        <fullName evidence="1">Uncharacterized protein</fullName>
    </submittedName>
</protein>
<dbReference type="AlphaFoldDB" id="A0A1B6FYW6"/>
<name>A0A1B6FYW6_9HEMI</name>
<dbReference type="EMBL" id="GECZ01014399">
    <property type="protein sequence ID" value="JAS55370.1"/>
    <property type="molecule type" value="Transcribed_RNA"/>
</dbReference>
<feature type="non-terminal residue" evidence="1">
    <location>
        <position position="115"/>
    </location>
</feature>